<dbReference type="CDD" id="cd17321">
    <property type="entry name" value="MFS_MMR_MDR_like"/>
    <property type="match status" value="1"/>
</dbReference>
<evidence type="ECO:0000259" key="9">
    <source>
        <dbReference type="PROSITE" id="PS50850"/>
    </source>
</evidence>
<comment type="caution">
    <text evidence="10">The sequence shown here is derived from an EMBL/GenBank/DDBJ whole genome shotgun (WGS) entry which is preliminary data.</text>
</comment>
<feature type="transmembrane region" description="Helical" evidence="8">
    <location>
        <begin position="22"/>
        <end position="49"/>
    </location>
</feature>
<dbReference type="PANTHER" id="PTHR42718">
    <property type="entry name" value="MAJOR FACILITATOR SUPERFAMILY MULTIDRUG TRANSPORTER MFSC"/>
    <property type="match status" value="1"/>
</dbReference>
<dbReference type="SUPFAM" id="SSF103473">
    <property type="entry name" value="MFS general substrate transporter"/>
    <property type="match status" value="1"/>
</dbReference>
<feature type="transmembrane region" description="Helical" evidence="8">
    <location>
        <begin position="279"/>
        <end position="303"/>
    </location>
</feature>
<feature type="transmembrane region" description="Helical" evidence="8">
    <location>
        <begin position="176"/>
        <end position="198"/>
    </location>
</feature>
<dbReference type="RefSeq" id="WP_344576180.1">
    <property type="nucleotide sequence ID" value="NZ_BAAARK010000009.1"/>
</dbReference>
<evidence type="ECO:0000256" key="6">
    <source>
        <dbReference type="ARBA" id="ARBA00023136"/>
    </source>
</evidence>
<evidence type="ECO:0000256" key="3">
    <source>
        <dbReference type="ARBA" id="ARBA00022475"/>
    </source>
</evidence>
<name>A0ABN3RWH7_9ACTN</name>
<comment type="subcellular location">
    <subcellularLocation>
        <location evidence="1">Cell membrane</location>
        <topology evidence="1">Multi-pass membrane protein</topology>
    </subcellularLocation>
</comment>
<keyword evidence="2" id="KW-0813">Transport</keyword>
<sequence length="491" mass="49764">MDAHPIPTAAPVQPPSAHPRRWWALGVLGLAQLMILLDSTIVSVALPSLQTELRMADGDRPWVVTSYTVAFGGLLLLAGRIADHAGRTRVFVAGLVGFAAASAGAGVAPTAQVLFAARAVQGAFAALLAASALALVATGFPDPAERRRAIAVFGALGGAGASLGVVLGGLLTQGFGWRWCLLVNVPIALLALLGAAWMPRDRSPRVHGRIDVSGAVLGCGGVTVLVYGCSRAEADGWTAPLVLGALLGGAALLAAFAVRQTRAAVPLLPPRLVRDRGRVAALLAGGALMMAQLSVSLFLTYYLQTVLGWSAVAAGLGFLPISVVTTATATQLGTRLLPRFGPRVMMTAGLALAACGLFQLTLLGPDSGYATRVLPALATFAVGLGGSFLAIMNAATSGVPAQDSGIASAVVNSAQQVGGSIGSAVFNTVAASTAAAFHGGTRAATLHGFTVAVRYPLGTLLLAAVVTAALARPPARSRPSRPGAQRPSRER</sequence>
<feature type="transmembrane region" description="Helical" evidence="8">
    <location>
        <begin position="149"/>
        <end position="170"/>
    </location>
</feature>
<feature type="transmembrane region" description="Helical" evidence="8">
    <location>
        <begin position="115"/>
        <end position="137"/>
    </location>
</feature>
<evidence type="ECO:0000256" key="2">
    <source>
        <dbReference type="ARBA" id="ARBA00022448"/>
    </source>
</evidence>
<evidence type="ECO:0000313" key="11">
    <source>
        <dbReference type="Proteomes" id="UP001500994"/>
    </source>
</evidence>
<feature type="transmembrane region" description="Helical" evidence="8">
    <location>
        <begin position="417"/>
        <end position="440"/>
    </location>
</feature>
<keyword evidence="11" id="KW-1185">Reference proteome</keyword>
<protein>
    <submittedName>
        <fullName evidence="10">MFS transporter</fullName>
    </submittedName>
</protein>
<feature type="transmembrane region" description="Helical" evidence="8">
    <location>
        <begin position="452"/>
        <end position="471"/>
    </location>
</feature>
<keyword evidence="6 8" id="KW-0472">Membrane</keyword>
<feature type="transmembrane region" description="Helical" evidence="8">
    <location>
        <begin position="239"/>
        <end position="258"/>
    </location>
</feature>
<dbReference type="InterPro" id="IPR020846">
    <property type="entry name" value="MFS_dom"/>
</dbReference>
<dbReference type="Proteomes" id="UP001500994">
    <property type="component" value="Unassembled WGS sequence"/>
</dbReference>
<keyword evidence="5 8" id="KW-1133">Transmembrane helix</keyword>
<reference evidence="10 11" key="1">
    <citation type="journal article" date="2019" name="Int. J. Syst. Evol. Microbiol.">
        <title>The Global Catalogue of Microorganisms (GCM) 10K type strain sequencing project: providing services to taxonomists for standard genome sequencing and annotation.</title>
        <authorList>
            <consortium name="The Broad Institute Genomics Platform"/>
            <consortium name="The Broad Institute Genome Sequencing Center for Infectious Disease"/>
            <person name="Wu L."/>
            <person name="Ma J."/>
        </authorList>
    </citation>
    <scope>NUCLEOTIDE SEQUENCE [LARGE SCALE GENOMIC DNA]</scope>
    <source>
        <strain evidence="10 11">JCM 16374</strain>
    </source>
</reference>
<dbReference type="PROSITE" id="PS50850">
    <property type="entry name" value="MFS"/>
    <property type="match status" value="1"/>
</dbReference>
<dbReference type="InterPro" id="IPR036259">
    <property type="entry name" value="MFS_trans_sf"/>
</dbReference>
<dbReference type="Gene3D" id="1.20.1250.20">
    <property type="entry name" value="MFS general substrate transporter like domains"/>
    <property type="match status" value="1"/>
</dbReference>
<dbReference type="Pfam" id="PF07690">
    <property type="entry name" value="MFS_1"/>
    <property type="match status" value="1"/>
</dbReference>
<evidence type="ECO:0000256" key="7">
    <source>
        <dbReference type="ARBA" id="ARBA00023251"/>
    </source>
</evidence>
<keyword evidence="7" id="KW-0046">Antibiotic resistance</keyword>
<dbReference type="EMBL" id="BAAARK010000009">
    <property type="protein sequence ID" value="GAA2662565.1"/>
    <property type="molecule type" value="Genomic_DNA"/>
</dbReference>
<feature type="domain" description="Major facilitator superfamily (MFS) profile" evidence="9">
    <location>
        <begin position="24"/>
        <end position="476"/>
    </location>
</feature>
<feature type="transmembrane region" description="Helical" evidence="8">
    <location>
        <begin position="210"/>
        <end position="227"/>
    </location>
</feature>
<dbReference type="PANTHER" id="PTHR42718:SF46">
    <property type="entry name" value="BLR6921 PROTEIN"/>
    <property type="match status" value="1"/>
</dbReference>
<keyword evidence="3" id="KW-1003">Cell membrane</keyword>
<feature type="transmembrane region" description="Helical" evidence="8">
    <location>
        <begin position="344"/>
        <end position="364"/>
    </location>
</feature>
<feature type="transmembrane region" description="Helical" evidence="8">
    <location>
        <begin position="90"/>
        <end position="109"/>
    </location>
</feature>
<accession>A0ABN3RWH7</accession>
<dbReference type="Gene3D" id="1.20.1720.10">
    <property type="entry name" value="Multidrug resistance protein D"/>
    <property type="match status" value="1"/>
</dbReference>
<evidence type="ECO:0000256" key="4">
    <source>
        <dbReference type="ARBA" id="ARBA00022692"/>
    </source>
</evidence>
<evidence type="ECO:0000256" key="1">
    <source>
        <dbReference type="ARBA" id="ARBA00004651"/>
    </source>
</evidence>
<evidence type="ECO:0000256" key="8">
    <source>
        <dbReference type="SAM" id="Phobius"/>
    </source>
</evidence>
<evidence type="ECO:0000256" key="5">
    <source>
        <dbReference type="ARBA" id="ARBA00022989"/>
    </source>
</evidence>
<gene>
    <name evidence="10" type="ORF">GCM10009864_32890</name>
</gene>
<organism evidence="10 11">
    <name type="scientific">Streptomyces lunalinharesii</name>
    <dbReference type="NCBI Taxonomy" id="333384"/>
    <lineage>
        <taxon>Bacteria</taxon>
        <taxon>Bacillati</taxon>
        <taxon>Actinomycetota</taxon>
        <taxon>Actinomycetes</taxon>
        <taxon>Kitasatosporales</taxon>
        <taxon>Streptomycetaceae</taxon>
        <taxon>Streptomyces</taxon>
    </lineage>
</organism>
<feature type="transmembrane region" description="Helical" evidence="8">
    <location>
        <begin position="376"/>
        <end position="396"/>
    </location>
</feature>
<feature type="transmembrane region" description="Helical" evidence="8">
    <location>
        <begin position="61"/>
        <end position="78"/>
    </location>
</feature>
<dbReference type="InterPro" id="IPR011701">
    <property type="entry name" value="MFS"/>
</dbReference>
<feature type="transmembrane region" description="Helical" evidence="8">
    <location>
        <begin position="309"/>
        <end position="332"/>
    </location>
</feature>
<proteinExistence type="predicted"/>
<keyword evidence="4 8" id="KW-0812">Transmembrane</keyword>
<evidence type="ECO:0000313" key="10">
    <source>
        <dbReference type="EMBL" id="GAA2662565.1"/>
    </source>
</evidence>